<name>A0A0P1FMY5_9RHOB</name>
<dbReference type="SUPFAM" id="SSF159888">
    <property type="entry name" value="YdhG-like"/>
    <property type="match status" value="1"/>
</dbReference>
<protein>
    <recommendedName>
        <fullName evidence="1">YdhG-like domain-containing protein</fullName>
    </recommendedName>
</protein>
<feature type="domain" description="YdhG-like" evidence="1">
    <location>
        <begin position="26"/>
        <end position="132"/>
    </location>
</feature>
<sequence length="139" mass="15167">MDVVTDHPFADPAVAAAFQAFEPDARAGLMELRHLILTIAAELPRVGPVEECLKWGQPAYLTPKTKAGSTLRLGVPKTGGFALYAHCQTSIIRDFAEAFPGQDQIEGNRAVLFQRAEQITPARHGVLIRHALTYHLPQG</sequence>
<dbReference type="Pfam" id="PF08818">
    <property type="entry name" value="DUF1801"/>
    <property type="match status" value="1"/>
</dbReference>
<keyword evidence="4" id="KW-1185">Reference proteome</keyword>
<gene>
    <name evidence="2" type="ORF">TL5118_03341</name>
    <name evidence="3" type="ORF">TL5120_04124</name>
</gene>
<proteinExistence type="predicted"/>
<dbReference type="Proteomes" id="UP000051887">
    <property type="component" value="Unassembled WGS sequence"/>
</dbReference>
<dbReference type="RefSeq" id="WP_058245416.1">
    <property type="nucleotide sequence ID" value="NZ_CYSB01000039.1"/>
</dbReference>
<organism evidence="3 5">
    <name type="scientific">Thalassovita autumnalis</name>
    <dbReference type="NCBI Taxonomy" id="2072972"/>
    <lineage>
        <taxon>Bacteria</taxon>
        <taxon>Pseudomonadati</taxon>
        <taxon>Pseudomonadota</taxon>
        <taxon>Alphaproteobacteria</taxon>
        <taxon>Rhodobacterales</taxon>
        <taxon>Roseobacteraceae</taxon>
        <taxon>Thalassovita</taxon>
    </lineage>
</organism>
<evidence type="ECO:0000313" key="3">
    <source>
        <dbReference type="EMBL" id="CUH74304.1"/>
    </source>
</evidence>
<evidence type="ECO:0000313" key="5">
    <source>
        <dbReference type="Proteomes" id="UP000051887"/>
    </source>
</evidence>
<accession>A0A0P1FMY5</accession>
<evidence type="ECO:0000259" key="1">
    <source>
        <dbReference type="Pfam" id="PF08818"/>
    </source>
</evidence>
<reference evidence="3 5" key="2">
    <citation type="submission" date="2015-09" db="EMBL/GenBank/DDBJ databases">
        <authorList>
            <consortium name="Swine Surveillance"/>
        </authorList>
    </citation>
    <scope>NUCLEOTIDE SEQUENCE [LARGE SCALE GENOMIC DNA]</scope>
    <source>
        <strain evidence="3 5">5120</strain>
    </source>
</reference>
<dbReference type="EMBL" id="CYSB01000039">
    <property type="protein sequence ID" value="CUH69381.1"/>
    <property type="molecule type" value="Genomic_DNA"/>
</dbReference>
<evidence type="ECO:0000313" key="4">
    <source>
        <dbReference type="Proteomes" id="UP000051086"/>
    </source>
</evidence>
<evidence type="ECO:0000313" key="2">
    <source>
        <dbReference type="EMBL" id="CUH69381.1"/>
    </source>
</evidence>
<dbReference type="EMBL" id="CYSC01000044">
    <property type="protein sequence ID" value="CUH74304.1"/>
    <property type="molecule type" value="Genomic_DNA"/>
</dbReference>
<reference evidence="2 4" key="1">
    <citation type="submission" date="2015-09" db="EMBL/GenBank/DDBJ databases">
        <authorList>
            <person name="Rodrigo-Torres L."/>
            <person name="Arahal D.R."/>
        </authorList>
    </citation>
    <scope>NUCLEOTIDE SEQUENCE [LARGE SCALE GENOMIC DNA]</scope>
    <source>
        <strain evidence="2 4">CECT 5118</strain>
    </source>
</reference>
<dbReference type="AlphaFoldDB" id="A0A0P1FMY5"/>
<dbReference type="InterPro" id="IPR014922">
    <property type="entry name" value="YdhG-like"/>
</dbReference>
<dbReference type="Proteomes" id="UP000051086">
    <property type="component" value="Unassembled WGS sequence"/>
</dbReference>
<dbReference type="OrthoDB" id="328972at2"/>